<accession>Q4BVY4</accession>
<reference evidence="3" key="1">
    <citation type="submission" date="2004-02" db="EMBL/GenBank/DDBJ databases">
        <authorList>
            <consortium name="DOE Joint Genome Institute"/>
        </authorList>
    </citation>
    <scope>NUCLEOTIDE SEQUENCE [LARGE SCALE GENOMIC DNA]</scope>
    <source>
        <strain evidence="3">WH 8501</strain>
    </source>
</reference>
<dbReference type="RefSeq" id="WP_007308131.1">
    <property type="nucleotide sequence ID" value="NZ_AADV02000185.1"/>
</dbReference>
<dbReference type="GO" id="GO:0030089">
    <property type="term" value="C:phycobilisome"/>
    <property type="evidence" value="ECO:0007669"/>
    <property type="project" value="UniProtKB-KW"/>
</dbReference>
<dbReference type="EMBL" id="AADV02000185">
    <property type="protein sequence ID" value="EAM48067.1"/>
    <property type="molecule type" value="Genomic_DNA"/>
</dbReference>
<dbReference type="Gene3D" id="1.25.10.10">
    <property type="entry name" value="Leucine-rich Repeat Variant"/>
    <property type="match status" value="2"/>
</dbReference>
<dbReference type="InterPro" id="IPR011989">
    <property type="entry name" value="ARM-like"/>
</dbReference>
<evidence type="ECO:0000313" key="4">
    <source>
        <dbReference type="Proteomes" id="UP000003922"/>
    </source>
</evidence>
<keyword evidence="1" id="KW-0042">Antenna complex</keyword>
<dbReference type="SUPFAM" id="SSF48371">
    <property type="entry name" value="ARM repeat"/>
    <property type="match status" value="1"/>
</dbReference>
<protein>
    <recommendedName>
        <fullName evidence="5">Bilin biosynthesis protein CpeZ</fullName>
    </recommendedName>
</protein>
<dbReference type="OrthoDB" id="424041at2"/>
<evidence type="ECO:0008006" key="5">
    <source>
        <dbReference type="Google" id="ProtNLM"/>
    </source>
</evidence>
<evidence type="ECO:0000313" key="3">
    <source>
        <dbReference type="EMBL" id="EAM48067.1"/>
    </source>
</evidence>
<dbReference type="Proteomes" id="UP000003922">
    <property type="component" value="Unassembled WGS sequence"/>
</dbReference>
<gene>
    <name evidence="3" type="ORF">CwatDRAFT_0406</name>
</gene>
<evidence type="ECO:0000256" key="2">
    <source>
        <dbReference type="ARBA" id="ARBA00022738"/>
    </source>
</evidence>
<dbReference type="AlphaFoldDB" id="Q4BVY4"/>
<reference evidence="3" key="2">
    <citation type="submission" date="2005-06" db="EMBL/GenBank/DDBJ databases">
        <title>Sequencing of the draft genome and assembly of Crocosphaera watsonii WH 8501.</title>
        <authorList>
            <consortium name="US DOE Joint Genome Institute (JGI-PGF)"/>
            <person name="Copeland A."/>
            <person name="Lucas S."/>
            <person name="Lapidus A."/>
            <person name="Barry K."/>
            <person name="Detter C."/>
            <person name="Glavina T."/>
            <person name="Hammon N."/>
            <person name="Israni S."/>
            <person name="Pitluck S."/>
            <person name="Richardson P."/>
        </authorList>
    </citation>
    <scope>NUCLEOTIDE SEQUENCE [LARGE SCALE GENOMIC DNA]</scope>
    <source>
        <strain evidence="3">WH 8501</strain>
    </source>
</reference>
<evidence type="ECO:0000256" key="1">
    <source>
        <dbReference type="ARBA" id="ARBA00022549"/>
    </source>
</evidence>
<dbReference type="Pfam" id="PF13646">
    <property type="entry name" value="HEAT_2"/>
    <property type="match status" value="1"/>
</dbReference>
<organism evidence="3 4">
    <name type="scientific">Crocosphaera watsonii WH 8501</name>
    <dbReference type="NCBI Taxonomy" id="165597"/>
    <lineage>
        <taxon>Bacteria</taxon>
        <taxon>Bacillati</taxon>
        <taxon>Cyanobacteriota</taxon>
        <taxon>Cyanophyceae</taxon>
        <taxon>Oscillatoriophycideae</taxon>
        <taxon>Chroococcales</taxon>
        <taxon>Aphanothecaceae</taxon>
        <taxon>Crocosphaera</taxon>
    </lineage>
</organism>
<keyword evidence="2" id="KW-0605">Phycobilisome</keyword>
<keyword evidence="4" id="KW-1185">Reference proteome</keyword>
<reference evidence="3" key="3">
    <citation type="submission" date="2016-12" db="EMBL/GenBank/DDBJ databases">
        <title>Annotation of the draft genome assembly of Crocosphaera watsonii WH 8501.</title>
        <authorList>
            <consortium name="US DOE Joint Genome Institute (JGI-ORNL)"/>
            <person name="Larimer F."/>
            <person name="Land M."/>
        </authorList>
    </citation>
    <scope>NUCLEOTIDE SEQUENCE</scope>
    <source>
        <strain evidence="3">WH 8501</strain>
    </source>
</reference>
<comment type="caution">
    <text evidence="3">The sequence shown here is derived from an EMBL/GenBank/DDBJ whole genome shotgun (WGS) entry which is preliminary data.</text>
</comment>
<dbReference type="PANTHER" id="PTHR12697:SF5">
    <property type="entry name" value="DEOXYHYPUSINE HYDROXYLASE"/>
    <property type="match status" value="1"/>
</dbReference>
<dbReference type="GO" id="GO:0016491">
    <property type="term" value="F:oxidoreductase activity"/>
    <property type="evidence" value="ECO:0007669"/>
    <property type="project" value="TreeGrafter"/>
</dbReference>
<dbReference type="PANTHER" id="PTHR12697">
    <property type="entry name" value="PBS LYASE HEAT-LIKE PROTEIN"/>
    <property type="match status" value="1"/>
</dbReference>
<dbReference type="KEGG" id="cwa:CwatDRAFT_0406"/>
<sequence length="219" mass="24028">MLTEDLYQQLKQKNPVLRQRAISNVLAIASNETIPNLIQILSQEDPLYRKGASEALTVIGLDAIPALAQKLNTSQQDYVRASCVQTLSAIARFFSRDYPGVSFPQVAVDALGKTLKDTNSGIKVSATGTLGMIGKPALNILLEAIKTDDISLKLSVIQAIVSLNVLKGDEQDPKTFEDYQTISDLLSKIAVDESEDSYVREVARTAFTRMEASKVKMRH</sequence>
<dbReference type="InterPro" id="IPR016024">
    <property type="entry name" value="ARM-type_fold"/>
</dbReference>
<name>Q4BVY4_CROWT</name>
<proteinExistence type="predicted"/>